<dbReference type="EMBL" id="JAOSHN010000003">
    <property type="protein sequence ID" value="MCU7378172.1"/>
    <property type="molecule type" value="Genomic_DNA"/>
</dbReference>
<dbReference type="AlphaFoldDB" id="A0A9J6QRV9"/>
<keyword evidence="2" id="KW-1185">Reference proteome</keyword>
<dbReference type="Proteomes" id="UP001065549">
    <property type="component" value="Unassembled WGS sequence"/>
</dbReference>
<sequence length="45" mass="5078">MNKQLGVVLDRCFDKMILKLQDLIRTKSTAGLDDAAEDALYQHAK</sequence>
<evidence type="ECO:0000313" key="1">
    <source>
        <dbReference type="EMBL" id="MCU7378172.1"/>
    </source>
</evidence>
<proteinExistence type="predicted"/>
<organism evidence="1 2">
    <name type="scientific">Hominibacterium faecale</name>
    <dbReference type="NCBI Taxonomy" id="2839743"/>
    <lineage>
        <taxon>Bacteria</taxon>
        <taxon>Bacillati</taxon>
        <taxon>Bacillota</taxon>
        <taxon>Clostridia</taxon>
        <taxon>Peptostreptococcales</taxon>
        <taxon>Anaerovoracaceae</taxon>
        <taxon>Hominibacterium</taxon>
    </lineage>
</organism>
<evidence type="ECO:0000313" key="2">
    <source>
        <dbReference type="Proteomes" id="UP001065549"/>
    </source>
</evidence>
<dbReference type="RefSeq" id="WP_269478474.1">
    <property type="nucleotide sequence ID" value="NZ_JAOSHN010000003.1"/>
</dbReference>
<accession>A0A9J6QRV9</accession>
<gene>
    <name evidence="1" type="ORF">OBO34_07370</name>
</gene>
<reference evidence="1" key="1">
    <citation type="submission" date="2022-09" db="EMBL/GenBank/DDBJ databases">
        <title>Culturomic study of gut microbiota in children with autism spectrum disorder.</title>
        <authorList>
            <person name="Efimov B.A."/>
            <person name="Chaplin A.V."/>
            <person name="Sokolova S.R."/>
            <person name="Pikina A.P."/>
            <person name="Korzhanova M."/>
            <person name="Belova V."/>
            <person name="Korostin D."/>
        </authorList>
    </citation>
    <scope>NUCLEOTIDE SEQUENCE</scope>
    <source>
        <strain evidence="1">ASD5510</strain>
    </source>
</reference>
<comment type="caution">
    <text evidence="1">The sequence shown here is derived from an EMBL/GenBank/DDBJ whole genome shotgun (WGS) entry which is preliminary data.</text>
</comment>
<protein>
    <submittedName>
        <fullName evidence="1">Uncharacterized protein</fullName>
    </submittedName>
</protein>
<name>A0A9J6QRV9_9FIRM</name>